<name>A0A3S2U368_9BURK</name>
<dbReference type="Gene3D" id="3.40.50.300">
    <property type="entry name" value="P-loop containing nucleotide triphosphate hydrolases"/>
    <property type="match status" value="1"/>
</dbReference>
<evidence type="ECO:0000313" key="2">
    <source>
        <dbReference type="Proteomes" id="UP000288178"/>
    </source>
</evidence>
<dbReference type="RefSeq" id="WP_128198690.1">
    <property type="nucleotide sequence ID" value="NZ_SACT01000003.1"/>
</dbReference>
<dbReference type="AlphaFoldDB" id="A0A3S2U368"/>
<reference evidence="1 2" key="1">
    <citation type="submission" date="2019-01" db="EMBL/GenBank/DDBJ databases">
        <authorList>
            <person name="Chen W.-M."/>
        </authorList>
    </citation>
    <scope>NUCLEOTIDE SEQUENCE [LARGE SCALE GENOMIC DNA]</scope>
    <source>
        <strain evidence="1 2">ICH-3</strain>
    </source>
</reference>
<proteinExistence type="predicted"/>
<keyword evidence="2" id="KW-1185">Reference proteome</keyword>
<dbReference type="InterPro" id="IPR027417">
    <property type="entry name" value="P-loop_NTPase"/>
</dbReference>
<dbReference type="Proteomes" id="UP000288178">
    <property type="component" value="Unassembled WGS sequence"/>
</dbReference>
<protein>
    <submittedName>
        <fullName evidence="1">DUF1611 domain-containing protein</fullName>
    </submittedName>
</protein>
<sequence>MTSLPDISLLAPARTQTLKMPFVTRRVPRSAMATLVGGDRAPRPGDLVLVRVERLGQHRHLELVSGRRARLFPGDEVVLAYGHRYAPDQFEAEVPADLAPCHMVAAGGIASCMLSRHGRVRAATQVQPLGLIGDRHGRVINLADHALPVPPAVRRRPFTVAVLGTSMNAGKTETVSHLVRGLAAAGLRVGAAKVTGTGSGGDVWSMTDAGARSVLDFTDAGMASTYLADEAQLVAAMQRLLDTLAAQGHEAVVFEVADGLFQRETGMLAASAAFAQTVDAVVFAAGDAMGSAMGIARLRELGLPVRAASGLVTASPLAAREAAAATRLPVLDLDALSSAGVAEVLGRPSEQRLVGAAG</sequence>
<dbReference type="EMBL" id="SACT01000003">
    <property type="protein sequence ID" value="RVT51689.1"/>
    <property type="molecule type" value="Genomic_DNA"/>
</dbReference>
<dbReference type="SUPFAM" id="SSF52540">
    <property type="entry name" value="P-loop containing nucleoside triphosphate hydrolases"/>
    <property type="match status" value="1"/>
</dbReference>
<organism evidence="1 2">
    <name type="scientific">Rubrivivax albus</name>
    <dbReference type="NCBI Taxonomy" id="2499835"/>
    <lineage>
        <taxon>Bacteria</taxon>
        <taxon>Pseudomonadati</taxon>
        <taxon>Pseudomonadota</taxon>
        <taxon>Betaproteobacteria</taxon>
        <taxon>Burkholderiales</taxon>
        <taxon>Sphaerotilaceae</taxon>
        <taxon>Rubrivivax</taxon>
    </lineage>
</organism>
<evidence type="ECO:0000313" key="1">
    <source>
        <dbReference type="EMBL" id="RVT51689.1"/>
    </source>
</evidence>
<dbReference type="OrthoDB" id="145933at2"/>
<comment type="caution">
    <text evidence="1">The sequence shown here is derived from an EMBL/GenBank/DDBJ whole genome shotgun (WGS) entry which is preliminary data.</text>
</comment>
<gene>
    <name evidence="1" type="ORF">ENE75_12830</name>
</gene>
<accession>A0A3S2U368</accession>